<evidence type="ECO:0000259" key="1">
    <source>
        <dbReference type="PROSITE" id="PS50995"/>
    </source>
</evidence>
<dbReference type="PROSITE" id="PS50995">
    <property type="entry name" value="HTH_MARR_2"/>
    <property type="match status" value="1"/>
</dbReference>
<dbReference type="OrthoDB" id="8129006at2"/>
<dbReference type="GO" id="GO:0006950">
    <property type="term" value="P:response to stress"/>
    <property type="evidence" value="ECO:0007669"/>
    <property type="project" value="TreeGrafter"/>
</dbReference>
<name>A0A0N7F448_9PSEU</name>
<dbReference type="EMBL" id="CP012752">
    <property type="protein sequence ID" value="ALG10431.1"/>
    <property type="molecule type" value="Genomic_DNA"/>
</dbReference>
<gene>
    <name evidence="2" type="ORF">AOZ06_29215</name>
</gene>
<proteinExistence type="predicted"/>
<dbReference type="SMART" id="SM00347">
    <property type="entry name" value="HTH_MARR"/>
    <property type="match status" value="1"/>
</dbReference>
<dbReference type="Pfam" id="PF01047">
    <property type="entry name" value="MarR"/>
    <property type="match status" value="1"/>
</dbReference>
<dbReference type="InterPro" id="IPR000835">
    <property type="entry name" value="HTH_MarR-typ"/>
</dbReference>
<accession>A0A0N7F448</accession>
<dbReference type="InterPro" id="IPR039422">
    <property type="entry name" value="MarR/SlyA-like"/>
</dbReference>
<sequence>MSTRSSKHAELVEAAAHEARMTIIGTVLFSQQAAHQSGLTTTDLGCLSLLYLTGPSTPGKLAEVLGLSSGAMTHVIDRLEERGYVNRDRDPGDRRRVTVTATGMSGDGPPSIFASLGQAWRRLLAGYGETELAVLLDLFSKAHQFTRAEVGGLPDEPTNA</sequence>
<dbReference type="InterPro" id="IPR036390">
    <property type="entry name" value="WH_DNA-bd_sf"/>
</dbReference>
<dbReference type="GO" id="GO:0003700">
    <property type="term" value="F:DNA-binding transcription factor activity"/>
    <property type="evidence" value="ECO:0007669"/>
    <property type="project" value="InterPro"/>
</dbReference>
<reference evidence="2 3" key="1">
    <citation type="submission" date="2015-07" db="EMBL/GenBank/DDBJ databases">
        <title>Genome sequencing of Kibdelosporangium phytohabitans.</title>
        <authorList>
            <person name="Qin S."/>
            <person name="Xing K."/>
        </authorList>
    </citation>
    <scope>NUCLEOTIDE SEQUENCE [LARGE SCALE GENOMIC DNA]</scope>
    <source>
        <strain evidence="2 3">KLBMP1111</strain>
    </source>
</reference>
<dbReference type="SUPFAM" id="SSF46785">
    <property type="entry name" value="Winged helix' DNA-binding domain"/>
    <property type="match status" value="1"/>
</dbReference>
<dbReference type="PRINTS" id="PR00598">
    <property type="entry name" value="HTHMARR"/>
</dbReference>
<dbReference type="Proteomes" id="UP000063699">
    <property type="component" value="Chromosome"/>
</dbReference>
<evidence type="ECO:0000313" key="2">
    <source>
        <dbReference type="EMBL" id="ALG10431.1"/>
    </source>
</evidence>
<dbReference type="PANTHER" id="PTHR33164">
    <property type="entry name" value="TRANSCRIPTIONAL REGULATOR, MARR FAMILY"/>
    <property type="match status" value="1"/>
</dbReference>
<keyword evidence="3" id="KW-1185">Reference proteome</keyword>
<evidence type="ECO:0000313" key="3">
    <source>
        <dbReference type="Proteomes" id="UP000063699"/>
    </source>
</evidence>
<dbReference type="AlphaFoldDB" id="A0A0N7F448"/>
<organism evidence="2 3">
    <name type="scientific">Kibdelosporangium phytohabitans</name>
    <dbReference type="NCBI Taxonomy" id="860235"/>
    <lineage>
        <taxon>Bacteria</taxon>
        <taxon>Bacillati</taxon>
        <taxon>Actinomycetota</taxon>
        <taxon>Actinomycetes</taxon>
        <taxon>Pseudonocardiales</taxon>
        <taxon>Pseudonocardiaceae</taxon>
        <taxon>Kibdelosporangium</taxon>
    </lineage>
</organism>
<dbReference type="KEGG" id="kphy:AOZ06_29215"/>
<dbReference type="RefSeq" id="WP_054292334.1">
    <property type="nucleotide sequence ID" value="NZ_CP012752.1"/>
</dbReference>
<dbReference type="Gene3D" id="1.10.10.10">
    <property type="entry name" value="Winged helix-like DNA-binding domain superfamily/Winged helix DNA-binding domain"/>
    <property type="match status" value="1"/>
</dbReference>
<dbReference type="InterPro" id="IPR036388">
    <property type="entry name" value="WH-like_DNA-bd_sf"/>
</dbReference>
<dbReference type="PANTHER" id="PTHR33164:SF106">
    <property type="entry name" value="TRANSCRIPTIONAL REGULATORY PROTEIN"/>
    <property type="match status" value="1"/>
</dbReference>
<feature type="domain" description="HTH marR-type" evidence="1">
    <location>
        <begin position="8"/>
        <end position="144"/>
    </location>
</feature>
<protein>
    <recommendedName>
        <fullName evidence="1">HTH marR-type domain-containing protein</fullName>
    </recommendedName>
</protein>